<keyword evidence="5 12" id="KW-0813">Transport</keyword>
<evidence type="ECO:0000256" key="9">
    <source>
        <dbReference type="ARBA" id="ARBA00022748"/>
    </source>
</evidence>
<proteinExistence type="inferred from homology"/>
<evidence type="ECO:0000313" key="14">
    <source>
        <dbReference type="Proteomes" id="UP001430804"/>
    </source>
</evidence>
<protein>
    <recommendedName>
        <fullName evidence="4 12">Heme exporter protein D</fullName>
    </recommendedName>
</protein>
<comment type="function">
    <text evidence="1 12">Required for the export of heme to the periplasm for the biogenesis of c-type cytochromes.</text>
</comment>
<accession>A0ABS6WL85</accession>
<comment type="similarity">
    <text evidence="3 12">Belongs to the CcmD/CycX/HelD family.</text>
</comment>
<evidence type="ECO:0000256" key="11">
    <source>
        <dbReference type="ARBA" id="ARBA00023136"/>
    </source>
</evidence>
<dbReference type="NCBIfam" id="TIGR03141">
    <property type="entry name" value="cytochro_ccmD"/>
    <property type="match status" value="1"/>
</dbReference>
<reference evidence="13" key="1">
    <citation type="submission" date="2021-07" db="EMBL/GenBank/DDBJ databases">
        <title>Pseudohoeflea marina sp. nov. a polyhydroxyalcanoate-producing bacterium.</title>
        <authorList>
            <person name="Zheng W."/>
            <person name="Yu S."/>
            <person name="Huang Y."/>
        </authorList>
    </citation>
    <scope>NUCLEOTIDE SEQUENCE</scope>
    <source>
        <strain evidence="13">DP4N28-3</strain>
    </source>
</reference>
<dbReference type="EMBL" id="JAHWQX010000001">
    <property type="protein sequence ID" value="MBW3096729.1"/>
    <property type="molecule type" value="Genomic_DNA"/>
</dbReference>
<dbReference type="Proteomes" id="UP001430804">
    <property type="component" value="Unassembled WGS sequence"/>
</dbReference>
<feature type="transmembrane region" description="Helical" evidence="12">
    <location>
        <begin position="6"/>
        <end position="26"/>
    </location>
</feature>
<keyword evidence="8 12" id="KW-0812">Transmembrane</keyword>
<evidence type="ECO:0000313" key="13">
    <source>
        <dbReference type="EMBL" id="MBW3096729.1"/>
    </source>
</evidence>
<sequence length="57" mass="6025">MSHATYVALSYGAALLLVGGLVLAIWRDGRARRAEIAALEAQGIRRRSAGRNEGMGA</sequence>
<keyword evidence="6 12" id="KW-1003">Cell membrane</keyword>
<comment type="subcellular location">
    <subcellularLocation>
        <location evidence="2 12">Cell inner membrane</location>
        <topology evidence="2 12">Single-pass membrane protein</topology>
    </subcellularLocation>
</comment>
<evidence type="ECO:0000256" key="4">
    <source>
        <dbReference type="ARBA" id="ARBA00016461"/>
    </source>
</evidence>
<keyword evidence="9 12" id="KW-0201">Cytochrome c-type biogenesis</keyword>
<organism evidence="13 14">
    <name type="scientific">Pseudohoeflea coraliihabitans</name>
    <dbReference type="NCBI Taxonomy" id="2860393"/>
    <lineage>
        <taxon>Bacteria</taxon>
        <taxon>Pseudomonadati</taxon>
        <taxon>Pseudomonadota</taxon>
        <taxon>Alphaproteobacteria</taxon>
        <taxon>Hyphomicrobiales</taxon>
        <taxon>Rhizobiaceae</taxon>
        <taxon>Pseudohoeflea</taxon>
    </lineage>
</organism>
<keyword evidence="7 12" id="KW-0997">Cell inner membrane</keyword>
<name>A0ABS6WL85_9HYPH</name>
<evidence type="ECO:0000256" key="2">
    <source>
        <dbReference type="ARBA" id="ARBA00004377"/>
    </source>
</evidence>
<dbReference type="Pfam" id="PF04995">
    <property type="entry name" value="CcmD"/>
    <property type="match status" value="1"/>
</dbReference>
<evidence type="ECO:0000256" key="10">
    <source>
        <dbReference type="ARBA" id="ARBA00022989"/>
    </source>
</evidence>
<evidence type="ECO:0000256" key="7">
    <source>
        <dbReference type="ARBA" id="ARBA00022519"/>
    </source>
</evidence>
<gene>
    <name evidence="13" type="primary">ccmD</name>
    <name evidence="13" type="ORF">KY465_05500</name>
</gene>
<evidence type="ECO:0000256" key="1">
    <source>
        <dbReference type="ARBA" id="ARBA00002442"/>
    </source>
</evidence>
<keyword evidence="10 12" id="KW-1133">Transmembrane helix</keyword>
<evidence type="ECO:0000256" key="6">
    <source>
        <dbReference type="ARBA" id="ARBA00022475"/>
    </source>
</evidence>
<dbReference type="RefSeq" id="WP_219200557.1">
    <property type="nucleotide sequence ID" value="NZ_JAHWQX010000001.1"/>
</dbReference>
<comment type="caution">
    <text evidence="13">The sequence shown here is derived from an EMBL/GenBank/DDBJ whole genome shotgun (WGS) entry which is preliminary data.</text>
</comment>
<keyword evidence="14" id="KW-1185">Reference proteome</keyword>
<keyword evidence="11 12" id="KW-0472">Membrane</keyword>
<evidence type="ECO:0000256" key="12">
    <source>
        <dbReference type="RuleBase" id="RU363101"/>
    </source>
</evidence>
<evidence type="ECO:0000256" key="5">
    <source>
        <dbReference type="ARBA" id="ARBA00022448"/>
    </source>
</evidence>
<evidence type="ECO:0000256" key="3">
    <source>
        <dbReference type="ARBA" id="ARBA00008741"/>
    </source>
</evidence>
<dbReference type="InterPro" id="IPR007078">
    <property type="entry name" value="Haem_export_protD_CcmD"/>
</dbReference>
<evidence type="ECO:0000256" key="8">
    <source>
        <dbReference type="ARBA" id="ARBA00022692"/>
    </source>
</evidence>